<dbReference type="GO" id="GO:0022857">
    <property type="term" value="F:transmembrane transporter activity"/>
    <property type="evidence" value="ECO:0007669"/>
    <property type="project" value="InterPro"/>
</dbReference>
<dbReference type="PROSITE" id="PS50850">
    <property type="entry name" value="MFS"/>
    <property type="match status" value="1"/>
</dbReference>
<dbReference type="InterPro" id="IPR036259">
    <property type="entry name" value="MFS_trans_sf"/>
</dbReference>
<dbReference type="InterPro" id="IPR050189">
    <property type="entry name" value="MFS_Efflux_Transporters"/>
</dbReference>
<feature type="transmembrane region" description="Helical" evidence="7">
    <location>
        <begin position="20"/>
        <end position="39"/>
    </location>
</feature>
<dbReference type="Proteomes" id="UP000029579">
    <property type="component" value="Unassembled WGS sequence"/>
</dbReference>
<dbReference type="EMBL" id="JRMW01000025">
    <property type="protein sequence ID" value="KGF04790.1"/>
    <property type="molecule type" value="Genomic_DNA"/>
</dbReference>
<feature type="transmembrane region" description="Helical" evidence="7">
    <location>
        <begin position="346"/>
        <end position="365"/>
    </location>
</feature>
<dbReference type="RefSeq" id="WP_037326887.1">
    <property type="nucleotide sequence ID" value="NZ_JRMW01000025.1"/>
</dbReference>
<dbReference type="eggNOG" id="COG2814">
    <property type="taxonomic scope" value="Bacteria"/>
</dbReference>
<feature type="transmembrane region" description="Helical" evidence="7">
    <location>
        <begin position="88"/>
        <end position="107"/>
    </location>
</feature>
<evidence type="ECO:0000256" key="7">
    <source>
        <dbReference type="SAM" id="Phobius"/>
    </source>
</evidence>
<keyword evidence="5 7" id="KW-1133">Transmembrane helix</keyword>
<evidence type="ECO:0000259" key="8">
    <source>
        <dbReference type="PROSITE" id="PS50850"/>
    </source>
</evidence>
<dbReference type="PANTHER" id="PTHR43124">
    <property type="entry name" value="PURINE EFFLUX PUMP PBUE"/>
    <property type="match status" value="1"/>
</dbReference>
<dbReference type="Pfam" id="PF07690">
    <property type="entry name" value="MFS_1"/>
    <property type="match status" value="1"/>
</dbReference>
<keyword evidence="3" id="KW-1003">Cell membrane</keyword>
<dbReference type="GO" id="GO:0005886">
    <property type="term" value="C:plasma membrane"/>
    <property type="evidence" value="ECO:0007669"/>
    <property type="project" value="UniProtKB-SubCell"/>
</dbReference>
<name>A0A095X3Z8_9FIRM</name>
<feature type="transmembrane region" description="Helical" evidence="7">
    <location>
        <begin position="279"/>
        <end position="299"/>
    </location>
</feature>
<feature type="transmembrane region" description="Helical" evidence="7">
    <location>
        <begin position="178"/>
        <end position="197"/>
    </location>
</feature>
<evidence type="ECO:0000256" key="5">
    <source>
        <dbReference type="ARBA" id="ARBA00022989"/>
    </source>
</evidence>
<accession>A0A095X3Z8</accession>
<evidence type="ECO:0000256" key="3">
    <source>
        <dbReference type="ARBA" id="ARBA00022475"/>
    </source>
</evidence>
<dbReference type="SUPFAM" id="SSF103473">
    <property type="entry name" value="MFS general substrate transporter"/>
    <property type="match status" value="1"/>
</dbReference>
<protein>
    <submittedName>
        <fullName evidence="9">MFS transporter</fullName>
    </submittedName>
</protein>
<keyword evidence="2" id="KW-0813">Transport</keyword>
<evidence type="ECO:0000256" key="4">
    <source>
        <dbReference type="ARBA" id="ARBA00022692"/>
    </source>
</evidence>
<feature type="transmembrane region" description="Helical" evidence="7">
    <location>
        <begin position="218"/>
        <end position="240"/>
    </location>
</feature>
<proteinExistence type="predicted"/>
<evidence type="ECO:0000313" key="9">
    <source>
        <dbReference type="EMBL" id="KGF04790.1"/>
    </source>
</evidence>
<evidence type="ECO:0000256" key="2">
    <source>
        <dbReference type="ARBA" id="ARBA00022448"/>
    </source>
</evidence>
<comment type="caution">
    <text evidence="9">The sequence shown here is derived from an EMBL/GenBank/DDBJ whole genome shotgun (WGS) entry which is preliminary data.</text>
</comment>
<reference evidence="9 10" key="1">
    <citation type="submission" date="2014-07" db="EMBL/GenBank/DDBJ databases">
        <authorList>
            <person name="McCorrison J."/>
            <person name="Sanka R."/>
            <person name="Torralba M."/>
            <person name="Gillis M."/>
            <person name="Haft D.H."/>
            <person name="Methe B."/>
            <person name="Sutton G."/>
            <person name="Nelson K.E."/>
        </authorList>
    </citation>
    <scope>NUCLEOTIDE SEQUENCE [LARGE SCALE GENOMIC DNA]</scope>
    <source>
        <strain evidence="9 10">S7-1-13</strain>
    </source>
</reference>
<feature type="transmembrane region" description="Helical" evidence="7">
    <location>
        <begin position="252"/>
        <end position="272"/>
    </location>
</feature>
<gene>
    <name evidence="9" type="ORF">HMPREF1630_03005</name>
</gene>
<keyword evidence="6 7" id="KW-0472">Membrane</keyword>
<evidence type="ECO:0000313" key="10">
    <source>
        <dbReference type="Proteomes" id="UP000029579"/>
    </source>
</evidence>
<dbReference type="AlphaFoldDB" id="A0A095X3Z8"/>
<dbReference type="Gene3D" id="1.20.1250.20">
    <property type="entry name" value="MFS general substrate transporter like domains"/>
    <property type="match status" value="1"/>
</dbReference>
<dbReference type="PANTHER" id="PTHR43124:SF3">
    <property type="entry name" value="CHLORAMPHENICOL EFFLUX PUMP RV0191"/>
    <property type="match status" value="1"/>
</dbReference>
<comment type="subcellular location">
    <subcellularLocation>
        <location evidence="1">Cell membrane</location>
        <topology evidence="1">Multi-pass membrane protein</topology>
    </subcellularLocation>
</comment>
<organism evidence="9 10">
    <name type="scientific">Anaerococcus lactolyticus S7-1-13</name>
    <dbReference type="NCBI Taxonomy" id="1284686"/>
    <lineage>
        <taxon>Bacteria</taxon>
        <taxon>Bacillati</taxon>
        <taxon>Bacillota</taxon>
        <taxon>Tissierellia</taxon>
        <taxon>Tissierellales</taxon>
        <taxon>Peptoniphilaceae</taxon>
        <taxon>Anaerococcus</taxon>
    </lineage>
</organism>
<sequence>MNKYYRKKVMYLVENKNFHWPTFILMASVTFMAILSELVPSGILPELMTGLGISEAQAGTLVGFYAIASAIFAIPLISATVEFSRKKLLLGLLIGFALSNILVGFAPSYSIAIVGRVIGGICAGVLWPMIAAYGMKLVDDEHKGLAVAVIMSGTTFGMSLGLPLVTFIGTNIGWRVEFLAIAILIIFIALGSNFMLPEVSGEKRVAANSPLTLIKNKGVLIIILLTFISVVTNYGVYTYITNLVDSMNYSGGIGFAQVLFGIGSILSVFIAGKIIDKHIKILCLLMLASSCLAFIFFSVFSSISLMVHLGFILWGIGFGALVTLYQTAVARQVPPNASAVATSLQSASFNFSIMVASSLGGAILANGNINNLLILMATILGAGLVVTILSKKTMA</sequence>
<feature type="transmembrane region" description="Helical" evidence="7">
    <location>
        <begin position="305"/>
        <end position="325"/>
    </location>
</feature>
<feature type="transmembrane region" description="Helical" evidence="7">
    <location>
        <begin position="113"/>
        <end position="133"/>
    </location>
</feature>
<feature type="transmembrane region" description="Helical" evidence="7">
    <location>
        <begin position="371"/>
        <end position="389"/>
    </location>
</feature>
<dbReference type="CDD" id="cd17324">
    <property type="entry name" value="MFS_NepI_like"/>
    <property type="match status" value="1"/>
</dbReference>
<evidence type="ECO:0000256" key="6">
    <source>
        <dbReference type="ARBA" id="ARBA00023136"/>
    </source>
</evidence>
<keyword evidence="4 7" id="KW-0812">Transmembrane</keyword>
<feature type="transmembrane region" description="Helical" evidence="7">
    <location>
        <begin position="145"/>
        <end position="172"/>
    </location>
</feature>
<dbReference type="InterPro" id="IPR011701">
    <property type="entry name" value="MFS"/>
</dbReference>
<dbReference type="OrthoDB" id="2810795at2"/>
<feature type="transmembrane region" description="Helical" evidence="7">
    <location>
        <begin position="59"/>
        <end position="81"/>
    </location>
</feature>
<dbReference type="InterPro" id="IPR020846">
    <property type="entry name" value="MFS_dom"/>
</dbReference>
<feature type="domain" description="Major facilitator superfamily (MFS) profile" evidence="8">
    <location>
        <begin position="22"/>
        <end position="394"/>
    </location>
</feature>
<evidence type="ECO:0000256" key="1">
    <source>
        <dbReference type="ARBA" id="ARBA00004651"/>
    </source>
</evidence>